<dbReference type="EMBL" id="JAGGKI010000004">
    <property type="protein sequence ID" value="MBP1893117.1"/>
    <property type="molecule type" value="Genomic_DNA"/>
</dbReference>
<accession>A0ABS4FAN2</accession>
<name>A0ABS4FAN2_9BACL</name>
<evidence type="ECO:0000313" key="2">
    <source>
        <dbReference type="Proteomes" id="UP000706926"/>
    </source>
</evidence>
<evidence type="ECO:0000313" key="1">
    <source>
        <dbReference type="EMBL" id="MBP1893117.1"/>
    </source>
</evidence>
<proteinExistence type="predicted"/>
<feature type="non-terminal residue" evidence="1">
    <location>
        <position position="40"/>
    </location>
</feature>
<reference evidence="1 2" key="1">
    <citation type="submission" date="2021-03" db="EMBL/GenBank/DDBJ databases">
        <title>Genomic Encyclopedia of Type Strains, Phase IV (KMG-IV): sequencing the most valuable type-strain genomes for metagenomic binning, comparative biology and taxonomic classification.</title>
        <authorList>
            <person name="Goeker M."/>
        </authorList>
    </citation>
    <scope>NUCLEOTIDE SEQUENCE [LARGE SCALE GENOMIC DNA]</scope>
    <source>
        <strain evidence="1 2">DSM 15596</strain>
    </source>
</reference>
<organism evidence="1 2">
    <name type="scientific">Paenibacillus lactis</name>
    <dbReference type="NCBI Taxonomy" id="228574"/>
    <lineage>
        <taxon>Bacteria</taxon>
        <taxon>Bacillati</taxon>
        <taxon>Bacillota</taxon>
        <taxon>Bacilli</taxon>
        <taxon>Bacillales</taxon>
        <taxon>Paenibacillaceae</taxon>
        <taxon>Paenibacillus</taxon>
    </lineage>
</organism>
<comment type="caution">
    <text evidence="1">The sequence shown here is derived from an EMBL/GenBank/DDBJ whole genome shotgun (WGS) entry which is preliminary data.</text>
</comment>
<dbReference type="Proteomes" id="UP000706926">
    <property type="component" value="Unassembled WGS sequence"/>
</dbReference>
<sequence length="40" mass="4698">MSGNRQHYNETFKRETVKYVQEQSKTLEQIADELNINPGT</sequence>
<gene>
    <name evidence="1" type="ORF">J2Z18_002219</name>
</gene>
<keyword evidence="2" id="KW-1185">Reference proteome</keyword>
<dbReference type="SUPFAM" id="SSF46689">
    <property type="entry name" value="Homeodomain-like"/>
    <property type="match status" value="1"/>
</dbReference>
<protein>
    <submittedName>
        <fullName evidence="1">Transposase</fullName>
    </submittedName>
</protein>
<dbReference type="InterPro" id="IPR009057">
    <property type="entry name" value="Homeodomain-like_sf"/>
</dbReference>